<gene>
    <name evidence="1" type="ORF">O6P32_10275</name>
</gene>
<dbReference type="Proteomes" id="UP001141933">
    <property type="component" value="Unassembled WGS sequence"/>
</dbReference>
<sequence>MEIKKAKVTKDNTLVATYSDETGTVTVEGKNLVTNDLINAFKELIPHMAFLCELKEADGKLSLDEMPDNIESILEVSGYTVGGDGDSRGVTLTGKRFLKSNKVLNLNAPFTKFADENEDYQFQFELEQAIEACSYEVNEYIFNKKWKVVQQELPFAEEQSPVEVQADAIPEADITVPANPDIAAFQKVMDESKVTIEVNGKQIKPRRSHRSKTTQLAS</sequence>
<organism evidence="1 2">
    <name type="scientific">Phocaeicola acetigenes</name>
    <dbReference type="NCBI Taxonomy" id="3016083"/>
    <lineage>
        <taxon>Bacteria</taxon>
        <taxon>Pseudomonadati</taxon>
        <taxon>Bacteroidota</taxon>
        <taxon>Bacteroidia</taxon>
        <taxon>Bacteroidales</taxon>
        <taxon>Bacteroidaceae</taxon>
        <taxon>Phocaeicola</taxon>
    </lineage>
</organism>
<dbReference type="RefSeq" id="WP_269878395.1">
    <property type="nucleotide sequence ID" value="NZ_JAPZVM010000009.1"/>
</dbReference>
<reference evidence="1" key="1">
    <citation type="submission" date="2022-12" db="EMBL/GenBank/DDBJ databases">
        <title>Phocaeicola acetigenes sp. nov., isolated feces from a healthy human.</title>
        <authorList>
            <person name="Do H."/>
            <person name="Ha Y.B."/>
            <person name="Kim J.-S."/>
            <person name="Suh M.K."/>
            <person name="Kim H.S."/>
            <person name="Lee J.-S."/>
        </authorList>
    </citation>
    <scope>NUCLEOTIDE SEQUENCE</scope>
    <source>
        <strain evidence="1">KGMB11183</strain>
    </source>
</reference>
<evidence type="ECO:0008006" key="3">
    <source>
        <dbReference type="Google" id="ProtNLM"/>
    </source>
</evidence>
<keyword evidence="2" id="KW-1185">Reference proteome</keyword>
<comment type="caution">
    <text evidence="1">The sequence shown here is derived from an EMBL/GenBank/DDBJ whole genome shotgun (WGS) entry which is preliminary data.</text>
</comment>
<evidence type="ECO:0000313" key="1">
    <source>
        <dbReference type="EMBL" id="MCZ8373088.1"/>
    </source>
</evidence>
<dbReference type="EMBL" id="JAPZVM010000009">
    <property type="protein sequence ID" value="MCZ8373088.1"/>
    <property type="molecule type" value="Genomic_DNA"/>
</dbReference>
<accession>A0ABT4PJ81</accession>
<name>A0ABT4PJ81_9BACT</name>
<proteinExistence type="predicted"/>
<protein>
    <recommendedName>
        <fullName evidence="3">DUF4099 domain-containing protein</fullName>
    </recommendedName>
</protein>
<evidence type="ECO:0000313" key="2">
    <source>
        <dbReference type="Proteomes" id="UP001141933"/>
    </source>
</evidence>